<proteinExistence type="predicted"/>
<sequence>HYELNNEKANDWLIKLAQMREVLARLEFQFYSQTMQLRDIADFNLLIKMLQFILKTSDEILLLNESIHTEIRSDRFKSLVKDDERFKHLEAYGEKSRTVEHNFSNILQILSRL</sequence>
<gene>
    <name evidence="1" type="ORF">S12H4_15676</name>
</gene>
<accession>X1S4E7</accession>
<reference evidence="1" key="1">
    <citation type="journal article" date="2014" name="Front. Microbiol.">
        <title>High frequency of phylogenetically diverse reductive dehalogenase-homologous genes in deep subseafloor sedimentary metagenomes.</title>
        <authorList>
            <person name="Kawai M."/>
            <person name="Futagami T."/>
            <person name="Toyoda A."/>
            <person name="Takaki Y."/>
            <person name="Nishi S."/>
            <person name="Hori S."/>
            <person name="Arai W."/>
            <person name="Tsubouchi T."/>
            <person name="Morono Y."/>
            <person name="Uchiyama I."/>
            <person name="Ito T."/>
            <person name="Fujiyama A."/>
            <person name="Inagaki F."/>
            <person name="Takami H."/>
        </authorList>
    </citation>
    <scope>NUCLEOTIDE SEQUENCE</scope>
    <source>
        <strain evidence="1">Expedition CK06-06</strain>
    </source>
</reference>
<name>X1S4E7_9ZZZZ</name>
<evidence type="ECO:0000313" key="1">
    <source>
        <dbReference type="EMBL" id="GAI87912.1"/>
    </source>
</evidence>
<dbReference type="AlphaFoldDB" id="X1S4E7"/>
<comment type="caution">
    <text evidence="1">The sequence shown here is derived from an EMBL/GenBank/DDBJ whole genome shotgun (WGS) entry which is preliminary data.</text>
</comment>
<protein>
    <submittedName>
        <fullName evidence="1">Uncharacterized protein</fullName>
    </submittedName>
</protein>
<dbReference type="EMBL" id="BARW01007546">
    <property type="protein sequence ID" value="GAI87912.1"/>
    <property type="molecule type" value="Genomic_DNA"/>
</dbReference>
<feature type="non-terminal residue" evidence="1">
    <location>
        <position position="1"/>
    </location>
</feature>
<organism evidence="1">
    <name type="scientific">marine sediment metagenome</name>
    <dbReference type="NCBI Taxonomy" id="412755"/>
    <lineage>
        <taxon>unclassified sequences</taxon>
        <taxon>metagenomes</taxon>
        <taxon>ecological metagenomes</taxon>
    </lineage>
</organism>